<proteinExistence type="predicted"/>
<evidence type="ECO:0000313" key="1">
    <source>
        <dbReference type="EMBL" id="MER7188261.1"/>
    </source>
</evidence>
<comment type="caution">
    <text evidence="1">The sequence shown here is derived from an EMBL/GenBank/DDBJ whole genome shotgun (WGS) entry which is preliminary data.</text>
</comment>
<reference evidence="1 2" key="1">
    <citation type="submission" date="2024-06" db="EMBL/GenBank/DDBJ databases">
        <title>The Natural Products Discovery Center: Release of the First 8490 Sequenced Strains for Exploring Actinobacteria Biosynthetic Diversity.</title>
        <authorList>
            <person name="Kalkreuter E."/>
            <person name="Kautsar S.A."/>
            <person name="Yang D."/>
            <person name="Bader C.D."/>
            <person name="Teijaro C.N."/>
            <person name="Fluegel L."/>
            <person name="Davis C.M."/>
            <person name="Simpson J.R."/>
            <person name="Lauterbach L."/>
            <person name="Steele A.D."/>
            <person name="Gui C."/>
            <person name="Meng S."/>
            <person name="Li G."/>
            <person name="Viehrig K."/>
            <person name="Ye F."/>
            <person name="Su P."/>
            <person name="Kiefer A.F."/>
            <person name="Nichols A."/>
            <person name="Cepeda A.J."/>
            <person name="Yan W."/>
            <person name="Fan B."/>
            <person name="Jiang Y."/>
            <person name="Adhikari A."/>
            <person name="Zheng C.-J."/>
            <person name="Schuster L."/>
            <person name="Cowan T.M."/>
            <person name="Smanski M.J."/>
            <person name="Chevrette M.G."/>
            <person name="De Carvalho L.P.S."/>
            <person name="Shen B."/>
        </authorList>
    </citation>
    <scope>NUCLEOTIDE SEQUENCE [LARGE SCALE GENOMIC DNA]</scope>
    <source>
        <strain evidence="1 2">NPDC000234</strain>
    </source>
</reference>
<protein>
    <submittedName>
        <fullName evidence="1">ABC transporter permease</fullName>
    </submittedName>
</protein>
<feature type="non-terminal residue" evidence="1">
    <location>
        <position position="94"/>
    </location>
</feature>
<organism evidence="1 2">
    <name type="scientific">Streptomyces hyaluromycini</name>
    <dbReference type="NCBI Taxonomy" id="1377993"/>
    <lineage>
        <taxon>Bacteria</taxon>
        <taxon>Bacillati</taxon>
        <taxon>Actinomycetota</taxon>
        <taxon>Actinomycetes</taxon>
        <taxon>Kitasatosporales</taxon>
        <taxon>Streptomycetaceae</taxon>
        <taxon>Streptomyces</taxon>
    </lineage>
</organism>
<dbReference type="Proteomes" id="UP001474181">
    <property type="component" value="Unassembled WGS sequence"/>
</dbReference>
<keyword evidence="2" id="KW-1185">Reference proteome</keyword>
<accession>A0ABV1XGT9</accession>
<evidence type="ECO:0000313" key="2">
    <source>
        <dbReference type="Proteomes" id="UP001474181"/>
    </source>
</evidence>
<gene>
    <name evidence="1" type="ORF">ABT404_53905</name>
</gene>
<name>A0ABV1XGT9_9ACTN</name>
<dbReference type="EMBL" id="JBEPEK010001127">
    <property type="protein sequence ID" value="MER7188261.1"/>
    <property type="molecule type" value="Genomic_DNA"/>
</dbReference>
<sequence length="94" mass="9434">MFHFALRMAAHRIASLLAVACAVLGGAALITATGVLAESGLRSQLPPGRLGGADVVVAADQEFHVAGDLPIALPERASVPAGLTARLAKLPGVT</sequence>